<sequence length="120" mass="13568">MDKKEDKKHNKGGRPKKGATEKLTYRVAVKLAAADYFRLMTRAYEAGVSSSEYMRECFRNGHVKGRLSEEHAAHVRNLCGMANNLNQLARRANAGGFYEERDDCKVVVARIHELLTKIGI</sequence>
<gene>
    <name evidence="1" type="ORF">DW075_02190</name>
</gene>
<comment type="caution">
    <text evidence="1">The sequence shown here is derived from an EMBL/GenBank/DDBJ whole genome shotgun (WGS) entry which is preliminary data.</text>
</comment>
<evidence type="ECO:0000313" key="2">
    <source>
        <dbReference type="Proteomes" id="UP000285503"/>
    </source>
</evidence>
<dbReference type="AlphaFoldDB" id="A0A415G177"/>
<dbReference type="EMBL" id="QRNE01000005">
    <property type="protein sequence ID" value="RHK29533.1"/>
    <property type="molecule type" value="Genomic_DNA"/>
</dbReference>
<evidence type="ECO:0000313" key="1">
    <source>
        <dbReference type="EMBL" id="RHK29533.1"/>
    </source>
</evidence>
<dbReference type="Pfam" id="PF21983">
    <property type="entry name" value="NikA-like"/>
    <property type="match status" value="1"/>
</dbReference>
<reference evidence="1 2" key="1">
    <citation type="submission" date="2018-08" db="EMBL/GenBank/DDBJ databases">
        <title>A genome reference for cultivated species of the human gut microbiota.</title>
        <authorList>
            <person name="Zou Y."/>
            <person name="Xue W."/>
            <person name="Luo G."/>
        </authorList>
    </citation>
    <scope>NUCLEOTIDE SEQUENCE [LARGE SCALE GENOMIC DNA]</scope>
    <source>
        <strain evidence="1 2">AF46-11NS</strain>
    </source>
</reference>
<name>A0A415G177_9BACE</name>
<organism evidence="1 2">
    <name type="scientific">Bacteroides xylanisolvens</name>
    <dbReference type="NCBI Taxonomy" id="371601"/>
    <lineage>
        <taxon>Bacteria</taxon>
        <taxon>Pseudomonadati</taxon>
        <taxon>Bacteroidota</taxon>
        <taxon>Bacteroidia</taxon>
        <taxon>Bacteroidales</taxon>
        <taxon>Bacteroidaceae</taxon>
        <taxon>Bacteroides</taxon>
    </lineage>
</organism>
<dbReference type="InterPro" id="IPR053842">
    <property type="entry name" value="NikA-like"/>
</dbReference>
<dbReference type="Proteomes" id="UP000285503">
    <property type="component" value="Unassembled WGS sequence"/>
</dbReference>
<accession>A0A415G177</accession>
<protein>
    <submittedName>
        <fullName evidence="1">Plasmid mobilization relaxosome protein MobC</fullName>
    </submittedName>
</protein>
<proteinExistence type="predicted"/>